<name>A0AAE3FXU1_9EURY</name>
<dbReference type="Proteomes" id="UP001203207">
    <property type="component" value="Unassembled WGS sequence"/>
</dbReference>
<feature type="transmembrane region" description="Helical" evidence="1">
    <location>
        <begin position="146"/>
        <end position="164"/>
    </location>
</feature>
<accession>A0AAE3FXU1</accession>
<keyword evidence="1" id="KW-0812">Transmembrane</keyword>
<keyword evidence="1" id="KW-0472">Membrane</keyword>
<organism evidence="2 3">
    <name type="scientific">Natronocalculus amylovorans</name>
    <dbReference type="NCBI Taxonomy" id="2917812"/>
    <lineage>
        <taxon>Archaea</taxon>
        <taxon>Methanobacteriati</taxon>
        <taxon>Methanobacteriota</taxon>
        <taxon>Stenosarchaea group</taxon>
        <taxon>Halobacteria</taxon>
        <taxon>Halobacteriales</taxon>
        <taxon>Haloferacaceae</taxon>
        <taxon>Natronocalculus</taxon>
    </lineage>
</organism>
<keyword evidence="3" id="KW-1185">Reference proteome</keyword>
<evidence type="ECO:0000256" key="1">
    <source>
        <dbReference type="SAM" id="Phobius"/>
    </source>
</evidence>
<evidence type="ECO:0000313" key="3">
    <source>
        <dbReference type="Proteomes" id="UP001203207"/>
    </source>
</evidence>
<reference evidence="2" key="1">
    <citation type="journal article" date="2022" name="Syst. Appl. Microbiol.">
        <title>Natronocalculus amylovorans gen. nov., sp. nov., and Natranaeroarchaeum aerophilus sp. nov., dominant culturable amylolytic natronoarchaea from hypersaline soda lakes in southwestern Siberia.</title>
        <authorList>
            <person name="Sorokin D.Y."/>
            <person name="Elcheninov A.G."/>
            <person name="Khizhniak T.V."/>
            <person name="Koenen M."/>
            <person name="Bale N.J."/>
            <person name="Damste J.S.S."/>
            <person name="Kublanov I.V."/>
        </authorList>
    </citation>
    <scope>NUCLEOTIDE SEQUENCE</scope>
    <source>
        <strain evidence="2">AArc-St2</strain>
    </source>
</reference>
<protein>
    <submittedName>
        <fullName evidence="2">Uncharacterized protein</fullName>
    </submittedName>
</protein>
<gene>
    <name evidence="2" type="ORF">AArcSt2_10425</name>
</gene>
<dbReference type="Pfam" id="PF24368">
    <property type="entry name" value="DUF7524"/>
    <property type="match status" value="1"/>
</dbReference>
<dbReference type="InterPro" id="IPR055946">
    <property type="entry name" value="DUF7524"/>
</dbReference>
<dbReference type="EMBL" id="JAKRVX010000003">
    <property type="protein sequence ID" value="MCL9817357.1"/>
    <property type="molecule type" value="Genomic_DNA"/>
</dbReference>
<feature type="transmembrane region" description="Helical" evidence="1">
    <location>
        <begin position="170"/>
        <end position="189"/>
    </location>
</feature>
<proteinExistence type="predicted"/>
<reference evidence="2" key="2">
    <citation type="submission" date="2022-02" db="EMBL/GenBank/DDBJ databases">
        <authorList>
            <person name="Elcheninov A.G."/>
            <person name="Sorokin D.Y."/>
            <person name="Kublanov I.V."/>
        </authorList>
    </citation>
    <scope>NUCLEOTIDE SEQUENCE</scope>
    <source>
        <strain evidence="2">AArc-St2</strain>
    </source>
</reference>
<comment type="caution">
    <text evidence="2">The sequence shown here is derived from an EMBL/GenBank/DDBJ whole genome shotgun (WGS) entry which is preliminary data.</text>
</comment>
<dbReference type="AlphaFoldDB" id="A0AAE3FXU1"/>
<sequence length="192" mass="20311">MSTLTVELNRESPHDVSVASTFSTETRFTIELVNTGEPIHVHLHLDDTLSRVAALATNNHFLGRKETVTVEIPVSPRKEPTSGRLKIVTGHGSEIAYTTITVSPPATGTQRVAVDEKLSQPKPKPNPDPEPSVLTVLSNQLSNQSALTVLFAVFAVLLALGIGLSIGDPLVLVGSLVVIIGAVGAIVIANSW</sequence>
<dbReference type="RefSeq" id="WP_250584409.1">
    <property type="nucleotide sequence ID" value="NZ_JAKRVX010000003.1"/>
</dbReference>
<evidence type="ECO:0000313" key="2">
    <source>
        <dbReference type="EMBL" id="MCL9817357.1"/>
    </source>
</evidence>
<keyword evidence="1" id="KW-1133">Transmembrane helix</keyword>